<keyword evidence="3" id="KW-1185">Reference proteome</keyword>
<dbReference type="CDD" id="cd04301">
    <property type="entry name" value="NAT_SF"/>
    <property type="match status" value="1"/>
</dbReference>
<proteinExistence type="predicted"/>
<dbReference type="PROSITE" id="PS51186">
    <property type="entry name" value="GNAT"/>
    <property type="match status" value="1"/>
</dbReference>
<dbReference type="Gene3D" id="3.40.630.30">
    <property type="match status" value="1"/>
</dbReference>
<dbReference type="RefSeq" id="WP_345065517.1">
    <property type="nucleotide sequence ID" value="NZ_BAABCN010000004.1"/>
</dbReference>
<accession>A0ABP7KH12</accession>
<gene>
    <name evidence="2" type="ORF">GCM10022381_19390</name>
</gene>
<protein>
    <recommendedName>
        <fullName evidence="1">N-acetyltransferase domain-containing protein</fullName>
    </recommendedName>
</protein>
<evidence type="ECO:0000313" key="2">
    <source>
        <dbReference type="EMBL" id="GAA3876964.1"/>
    </source>
</evidence>
<evidence type="ECO:0000259" key="1">
    <source>
        <dbReference type="PROSITE" id="PS51186"/>
    </source>
</evidence>
<dbReference type="SUPFAM" id="SSF55729">
    <property type="entry name" value="Acyl-CoA N-acyltransferases (Nat)"/>
    <property type="match status" value="1"/>
</dbReference>
<dbReference type="EMBL" id="BAABCN010000004">
    <property type="protein sequence ID" value="GAA3876964.1"/>
    <property type="molecule type" value="Genomic_DNA"/>
</dbReference>
<reference evidence="3" key="1">
    <citation type="journal article" date="2019" name="Int. J. Syst. Evol. Microbiol.">
        <title>The Global Catalogue of Microorganisms (GCM) 10K type strain sequencing project: providing services to taxonomists for standard genome sequencing and annotation.</title>
        <authorList>
            <consortium name="The Broad Institute Genomics Platform"/>
            <consortium name="The Broad Institute Genome Sequencing Center for Infectious Disease"/>
            <person name="Wu L."/>
            <person name="Ma J."/>
        </authorList>
    </citation>
    <scope>NUCLEOTIDE SEQUENCE [LARGE SCALE GENOMIC DNA]</scope>
    <source>
        <strain evidence="3">JCM 17021</strain>
    </source>
</reference>
<dbReference type="InterPro" id="IPR000182">
    <property type="entry name" value="GNAT_dom"/>
</dbReference>
<dbReference type="Proteomes" id="UP001501803">
    <property type="component" value="Unassembled WGS sequence"/>
</dbReference>
<evidence type="ECO:0000313" key="3">
    <source>
        <dbReference type="Proteomes" id="UP001501803"/>
    </source>
</evidence>
<dbReference type="Pfam" id="PF00583">
    <property type="entry name" value="Acetyltransf_1"/>
    <property type="match status" value="1"/>
</dbReference>
<sequence>MLLDSAVTVTLRTAARGDDALIRRLFTDSRAADFAHLPGTDAAAQAIVDLQFTAHAAMLSTRYPDAEHKVITAHGSPVGHIVTNTLPGSIRLVDIAVLAEHQGHGLGTAVLDALLSHADATVRTVELSVWELNEPAIRWYQRHNFITTGAVGGRLAMRRPAHLKQGIPA</sequence>
<feature type="domain" description="N-acetyltransferase" evidence="1">
    <location>
        <begin position="9"/>
        <end position="162"/>
    </location>
</feature>
<comment type="caution">
    <text evidence="2">The sequence shown here is derived from an EMBL/GenBank/DDBJ whole genome shotgun (WGS) entry which is preliminary data.</text>
</comment>
<organism evidence="2 3">
    <name type="scientific">Leifsonia kafniensis</name>
    <dbReference type="NCBI Taxonomy" id="475957"/>
    <lineage>
        <taxon>Bacteria</taxon>
        <taxon>Bacillati</taxon>
        <taxon>Actinomycetota</taxon>
        <taxon>Actinomycetes</taxon>
        <taxon>Micrococcales</taxon>
        <taxon>Microbacteriaceae</taxon>
        <taxon>Leifsonia</taxon>
    </lineage>
</organism>
<dbReference type="InterPro" id="IPR016181">
    <property type="entry name" value="Acyl_CoA_acyltransferase"/>
</dbReference>
<name>A0ABP7KH12_9MICO</name>